<dbReference type="EMBL" id="BSUL01000001">
    <property type="protein sequence ID" value="GMA27753.1"/>
    <property type="molecule type" value="Genomic_DNA"/>
</dbReference>
<feature type="transmembrane region" description="Helical" evidence="1">
    <location>
        <begin position="141"/>
        <end position="162"/>
    </location>
</feature>
<comment type="caution">
    <text evidence="2">The sequence shown here is derived from an EMBL/GenBank/DDBJ whole genome shotgun (WGS) entry which is preliminary data.</text>
</comment>
<dbReference type="AlphaFoldDB" id="A0AA37UBH6"/>
<evidence type="ECO:0000313" key="2">
    <source>
        <dbReference type="EMBL" id="GMA27753.1"/>
    </source>
</evidence>
<reference evidence="2 3" key="1">
    <citation type="journal article" date="2014" name="Int. J. Syst. Evol. Microbiol.">
        <title>Complete genome sequence of Corynebacterium casei LMG S-19264T (=DSM 44701T), isolated from a smear-ripened cheese.</title>
        <authorList>
            <consortium name="US DOE Joint Genome Institute (JGI-PGF)"/>
            <person name="Walter F."/>
            <person name="Albersmeier A."/>
            <person name="Kalinowski J."/>
            <person name="Ruckert C."/>
        </authorList>
    </citation>
    <scope>NUCLEOTIDE SEQUENCE [LARGE SCALE GENOMIC DNA]</scope>
    <source>
        <strain evidence="2 3">NBRC 112289</strain>
    </source>
</reference>
<dbReference type="RefSeq" id="WP_284230593.1">
    <property type="nucleotide sequence ID" value="NZ_BSUL01000001.1"/>
</dbReference>
<keyword evidence="2" id="KW-0378">Hydrolase</keyword>
<sequence>MSHPSSPHGQPGANPHPAQYAAPAQLARPARRTSTAVIVLGAIGIVLLALVLLGVLGYLVTGLGVGAFATGAVLALLPLGAVLWGIRWIDRWEPEPRGALWFAFLWGAGLSVAIALLVGLVVEIAGYLTGFGTSEFLGAVVQAPIVEEFGKGLGVLILFWALRGRHFDGPVDGIVLSSMVAVGFAFVENILYFGNEVVLSGGDPFSVGFIFFVRAVMSPFAHVMFTACIGLALGIAARRSGAFGGLVAFAVGLVPAILLHALWNGASFVFGGGLLPFIGYYAVVQLPLFVGAIVLVVWLRRREAALVRARLVEYARAGWFLPFEVDMLGSWPGRQQALRWARSRGRGDLMRRFQLDATRLAYARNRIALDRGVEAARRDEAALLDGLVRYRPSLYA</sequence>
<dbReference type="PANTHER" id="PTHR36844">
    <property type="entry name" value="PROTEASE PRSW"/>
    <property type="match status" value="1"/>
</dbReference>
<organism evidence="2 3">
    <name type="scientific">Arenivirga flava</name>
    <dbReference type="NCBI Taxonomy" id="1930060"/>
    <lineage>
        <taxon>Bacteria</taxon>
        <taxon>Bacillati</taxon>
        <taxon>Actinomycetota</taxon>
        <taxon>Actinomycetes</taxon>
        <taxon>Micrococcales</taxon>
        <taxon>Microbacteriaceae</taxon>
        <taxon>Arenivirga</taxon>
    </lineage>
</organism>
<accession>A0AA37UBH6</accession>
<protein>
    <submittedName>
        <fullName evidence="2">Protease PrsW</fullName>
    </submittedName>
</protein>
<feature type="transmembrane region" description="Helical" evidence="1">
    <location>
        <begin position="174"/>
        <end position="193"/>
    </location>
</feature>
<dbReference type="Pfam" id="PF13367">
    <property type="entry name" value="PrsW-protease"/>
    <property type="match status" value="1"/>
</dbReference>
<dbReference type="PANTHER" id="PTHR36844:SF1">
    <property type="entry name" value="PROTEASE PRSW"/>
    <property type="match status" value="1"/>
</dbReference>
<evidence type="ECO:0000313" key="3">
    <source>
        <dbReference type="Proteomes" id="UP001157160"/>
    </source>
</evidence>
<feature type="transmembrane region" description="Helical" evidence="1">
    <location>
        <begin position="65"/>
        <end position="86"/>
    </location>
</feature>
<keyword evidence="1" id="KW-0472">Membrane</keyword>
<keyword evidence="3" id="KW-1185">Reference proteome</keyword>
<gene>
    <name evidence="2" type="ORF">GCM10025874_10060</name>
</gene>
<keyword evidence="1" id="KW-1133">Transmembrane helix</keyword>
<feature type="transmembrane region" description="Helical" evidence="1">
    <location>
        <begin position="98"/>
        <end position="121"/>
    </location>
</feature>
<keyword evidence="1" id="KW-0812">Transmembrane</keyword>
<dbReference type="GO" id="GO:0008233">
    <property type="term" value="F:peptidase activity"/>
    <property type="evidence" value="ECO:0007669"/>
    <property type="project" value="UniProtKB-KW"/>
</dbReference>
<dbReference type="Proteomes" id="UP001157160">
    <property type="component" value="Unassembled WGS sequence"/>
</dbReference>
<feature type="transmembrane region" description="Helical" evidence="1">
    <location>
        <begin position="205"/>
        <end position="235"/>
    </location>
</feature>
<dbReference type="GO" id="GO:0006508">
    <property type="term" value="P:proteolysis"/>
    <property type="evidence" value="ECO:0007669"/>
    <property type="project" value="UniProtKB-KW"/>
</dbReference>
<feature type="transmembrane region" description="Helical" evidence="1">
    <location>
        <begin position="36"/>
        <end position="59"/>
    </location>
</feature>
<evidence type="ECO:0000256" key="1">
    <source>
        <dbReference type="SAM" id="Phobius"/>
    </source>
</evidence>
<keyword evidence="2" id="KW-0645">Protease</keyword>
<feature type="transmembrane region" description="Helical" evidence="1">
    <location>
        <begin position="278"/>
        <end position="299"/>
    </location>
</feature>
<name>A0AA37UBH6_9MICO</name>
<dbReference type="InterPro" id="IPR026898">
    <property type="entry name" value="PrsW"/>
</dbReference>
<proteinExistence type="predicted"/>
<feature type="transmembrane region" description="Helical" evidence="1">
    <location>
        <begin position="242"/>
        <end position="263"/>
    </location>
</feature>